<evidence type="ECO:0000313" key="2">
    <source>
        <dbReference type="EMBL" id="MCU6788300.1"/>
    </source>
</evidence>
<proteinExistence type="predicted"/>
<keyword evidence="3" id="KW-1185">Reference proteome</keyword>
<feature type="transmembrane region" description="Helical" evidence="1">
    <location>
        <begin position="194"/>
        <end position="217"/>
    </location>
</feature>
<reference evidence="2 3" key="1">
    <citation type="journal article" date="2021" name="ISME Commun">
        <title>Automated analysis of genomic sequences facilitates high-throughput and comprehensive description of bacteria.</title>
        <authorList>
            <person name="Hitch T.C.A."/>
        </authorList>
    </citation>
    <scope>NUCLEOTIDE SEQUENCE [LARGE SCALE GENOMIC DNA]</scope>
    <source>
        <strain evidence="2 3">Sanger_34</strain>
    </source>
</reference>
<evidence type="ECO:0000256" key="1">
    <source>
        <dbReference type="SAM" id="Phobius"/>
    </source>
</evidence>
<comment type="caution">
    <text evidence="2">The sequence shown here is derived from an EMBL/GenBank/DDBJ whole genome shotgun (WGS) entry which is preliminary data.</text>
</comment>
<feature type="transmembrane region" description="Helical" evidence="1">
    <location>
        <begin position="121"/>
        <end position="141"/>
    </location>
</feature>
<gene>
    <name evidence="2" type="ORF">OCV66_04240</name>
</gene>
<protein>
    <submittedName>
        <fullName evidence="2">Uncharacterized protein</fullName>
    </submittedName>
</protein>
<feature type="transmembrane region" description="Helical" evidence="1">
    <location>
        <begin position="95"/>
        <end position="114"/>
    </location>
</feature>
<dbReference type="RefSeq" id="WP_054326248.1">
    <property type="nucleotide sequence ID" value="NZ_JAOQJE010000003.1"/>
</dbReference>
<name>A0ABT2U112_9FIRM</name>
<feature type="transmembrane region" description="Helical" evidence="1">
    <location>
        <begin position="64"/>
        <end position="83"/>
    </location>
</feature>
<dbReference type="Proteomes" id="UP001652397">
    <property type="component" value="Unassembled WGS sequence"/>
</dbReference>
<evidence type="ECO:0000313" key="3">
    <source>
        <dbReference type="Proteomes" id="UP001652397"/>
    </source>
</evidence>
<dbReference type="EMBL" id="JAOQJE010000003">
    <property type="protein sequence ID" value="MCU6788300.1"/>
    <property type="molecule type" value="Genomic_DNA"/>
</dbReference>
<feature type="transmembrane region" description="Helical" evidence="1">
    <location>
        <begin position="237"/>
        <end position="260"/>
    </location>
</feature>
<accession>A0ABT2U112</accession>
<feature type="transmembrane region" description="Helical" evidence="1">
    <location>
        <begin position="161"/>
        <end position="182"/>
    </location>
</feature>
<sequence length="283" mass="29978">MRERLFPRWGAALFALLPLSELLYLPVDGQTMYAAALASLVCALLCAGGARIAPFWCRYRILQWALALFALWPLTQSLARMGLFLRNTVFPARPLWSLILLLTVCTLLTATTGLNRCAMWALPVAWAAGAVLALSGILTLGELRISYWEAPAAPLLGQAGAILRALLPAALALSLALPDGLAGAASRGLSAGGTLLALLSLRALLLLGPHTAALLPYPNFSAAGLAAIGDFARHGEVFFAVPLLLCELGRCAALACVLLLPVTHSYGVLRLGQEADRPAHRQQ</sequence>
<keyword evidence="1" id="KW-1133">Transmembrane helix</keyword>
<keyword evidence="1" id="KW-0812">Transmembrane</keyword>
<keyword evidence="1" id="KW-0472">Membrane</keyword>
<feature type="transmembrane region" description="Helical" evidence="1">
    <location>
        <begin position="32"/>
        <end position="52"/>
    </location>
</feature>
<organism evidence="2 3">
    <name type="scientific">Agathobaculum ammoniilyticum</name>
    <dbReference type="NCBI Taxonomy" id="2981778"/>
    <lineage>
        <taxon>Bacteria</taxon>
        <taxon>Bacillati</taxon>
        <taxon>Bacillota</taxon>
        <taxon>Clostridia</taxon>
        <taxon>Eubacteriales</taxon>
        <taxon>Butyricicoccaceae</taxon>
        <taxon>Agathobaculum</taxon>
    </lineage>
</organism>